<evidence type="ECO:0000313" key="6">
    <source>
        <dbReference type="RefSeq" id="XP_021827498.1"/>
    </source>
</evidence>
<dbReference type="KEGG" id="pavi:110768123"/>
<protein>
    <submittedName>
        <fullName evidence="6">Transcription factor MYB3R-5-like</fullName>
    </submittedName>
</protein>
<dbReference type="InterPro" id="IPR009057">
    <property type="entry name" value="Homeodomain-like_sf"/>
</dbReference>
<dbReference type="InterPro" id="IPR001005">
    <property type="entry name" value="SANT/Myb"/>
</dbReference>
<evidence type="ECO:0000259" key="4">
    <source>
        <dbReference type="PROSITE" id="PS51294"/>
    </source>
</evidence>
<dbReference type="GO" id="GO:0000978">
    <property type="term" value="F:RNA polymerase II cis-regulatory region sequence-specific DNA binding"/>
    <property type="evidence" value="ECO:0007669"/>
    <property type="project" value="TreeGrafter"/>
</dbReference>
<dbReference type="GeneID" id="110768123"/>
<evidence type="ECO:0000313" key="5">
    <source>
        <dbReference type="Proteomes" id="UP000515124"/>
    </source>
</evidence>
<dbReference type="PROSITE" id="PS50090">
    <property type="entry name" value="MYB_LIKE"/>
    <property type="match status" value="1"/>
</dbReference>
<keyword evidence="5" id="KW-1185">Reference proteome</keyword>
<feature type="domain" description="Myb-like" evidence="3">
    <location>
        <begin position="127"/>
        <end position="177"/>
    </location>
</feature>
<organism evidence="5 6">
    <name type="scientific">Prunus avium</name>
    <name type="common">Cherry</name>
    <name type="synonym">Cerasus avium</name>
    <dbReference type="NCBI Taxonomy" id="42229"/>
    <lineage>
        <taxon>Eukaryota</taxon>
        <taxon>Viridiplantae</taxon>
        <taxon>Streptophyta</taxon>
        <taxon>Embryophyta</taxon>
        <taxon>Tracheophyta</taxon>
        <taxon>Spermatophyta</taxon>
        <taxon>Magnoliopsida</taxon>
        <taxon>eudicotyledons</taxon>
        <taxon>Gunneridae</taxon>
        <taxon>Pentapetalae</taxon>
        <taxon>rosids</taxon>
        <taxon>fabids</taxon>
        <taxon>Rosales</taxon>
        <taxon>Rosaceae</taxon>
        <taxon>Amygdaloideae</taxon>
        <taxon>Amygdaleae</taxon>
        <taxon>Prunus</taxon>
    </lineage>
</organism>
<dbReference type="Proteomes" id="UP000515124">
    <property type="component" value="Unplaced"/>
</dbReference>
<comment type="subcellular location">
    <subcellularLocation>
        <location evidence="1">Nucleus</location>
    </subcellularLocation>
</comment>
<dbReference type="Gene3D" id="1.10.10.60">
    <property type="entry name" value="Homeodomain-like"/>
    <property type="match status" value="2"/>
</dbReference>
<feature type="domain" description="HTH myb-type" evidence="4">
    <location>
        <begin position="132"/>
        <end position="181"/>
    </location>
</feature>
<evidence type="ECO:0000259" key="3">
    <source>
        <dbReference type="PROSITE" id="PS50090"/>
    </source>
</evidence>
<reference evidence="6" key="1">
    <citation type="submission" date="2025-08" db="UniProtKB">
        <authorList>
            <consortium name="RefSeq"/>
        </authorList>
    </citation>
    <scope>IDENTIFICATION</scope>
</reference>
<evidence type="ECO:0000256" key="1">
    <source>
        <dbReference type="ARBA" id="ARBA00004123"/>
    </source>
</evidence>
<sequence length="184" mass="21578">MTPPMPFFLIHATDAIVFFASVTTSRQRRQLLIWSLSSLVPCFCALKNFSALEICCFDSPASKPRSATRRATSPMRRSAKCWTEEERWQNVLNPEIVKGPWTKEEVERHGAKRWYVIAKFLPGRMGKQCRERNAWTEEEESVLTYYHQLFGNKWAEIAMFLTGRTDNAMKNHWNYTLKRKSDSY</sequence>
<dbReference type="AlphaFoldDB" id="A0A6P5TJ95"/>
<feature type="domain" description="HTH myb-type" evidence="4">
    <location>
        <begin position="93"/>
        <end position="131"/>
    </location>
</feature>
<accession>A0A6P5TJ95</accession>
<dbReference type="InterPro" id="IPR050560">
    <property type="entry name" value="MYB_TF"/>
</dbReference>
<keyword evidence="2" id="KW-0539">Nucleus</keyword>
<dbReference type="CDD" id="cd00167">
    <property type="entry name" value="SANT"/>
    <property type="match status" value="2"/>
</dbReference>
<dbReference type="GO" id="GO:0005634">
    <property type="term" value="C:nucleus"/>
    <property type="evidence" value="ECO:0007669"/>
    <property type="project" value="UniProtKB-SubCell"/>
</dbReference>
<dbReference type="PROSITE" id="PS51294">
    <property type="entry name" value="HTH_MYB"/>
    <property type="match status" value="2"/>
</dbReference>
<dbReference type="RefSeq" id="XP_021827498.1">
    <property type="nucleotide sequence ID" value="XM_021971806.1"/>
</dbReference>
<proteinExistence type="predicted"/>
<dbReference type="Pfam" id="PF00249">
    <property type="entry name" value="Myb_DNA-binding"/>
    <property type="match status" value="1"/>
</dbReference>
<dbReference type="InterPro" id="IPR017930">
    <property type="entry name" value="Myb_dom"/>
</dbReference>
<name>A0A6P5TJ95_PRUAV</name>
<evidence type="ECO:0000256" key="2">
    <source>
        <dbReference type="ARBA" id="ARBA00023242"/>
    </source>
</evidence>
<dbReference type="PANTHER" id="PTHR45614:SF252">
    <property type="entry name" value="TRANSCRIPTION FACTOR MYB3R-2-LIKE"/>
    <property type="match status" value="1"/>
</dbReference>
<dbReference type="GO" id="GO:0000981">
    <property type="term" value="F:DNA-binding transcription factor activity, RNA polymerase II-specific"/>
    <property type="evidence" value="ECO:0007669"/>
    <property type="project" value="TreeGrafter"/>
</dbReference>
<dbReference type="PANTHER" id="PTHR45614">
    <property type="entry name" value="MYB PROTEIN-RELATED"/>
    <property type="match status" value="1"/>
</dbReference>
<dbReference type="SMART" id="SM00717">
    <property type="entry name" value="SANT"/>
    <property type="match status" value="2"/>
</dbReference>
<dbReference type="SUPFAM" id="SSF46689">
    <property type="entry name" value="Homeodomain-like"/>
    <property type="match status" value="1"/>
</dbReference>
<gene>
    <name evidence="6" type="primary">LOC110768123</name>
</gene>